<gene>
    <name evidence="2" type="ORF">ODALV1_LOCUS18101</name>
</gene>
<name>A0ABP1R3D4_9HEXA</name>
<evidence type="ECO:0000313" key="2">
    <source>
        <dbReference type="EMBL" id="CAL8118362.1"/>
    </source>
</evidence>
<feature type="compositionally biased region" description="Basic residues" evidence="1">
    <location>
        <begin position="43"/>
        <end position="58"/>
    </location>
</feature>
<keyword evidence="3" id="KW-1185">Reference proteome</keyword>
<organism evidence="2 3">
    <name type="scientific">Orchesella dallaii</name>
    <dbReference type="NCBI Taxonomy" id="48710"/>
    <lineage>
        <taxon>Eukaryota</taxon>
        <taxon>Metazoa</taxon>
        <taxon>Ecdysozoa</taxon>
        <taxon>Arthropoda</taxon>
        <taxon>Hexapoda</taxon>
        <taxon>Collembola</taxon>
        <taxon>Entomobryomorpha</taxon>
        <taxon>Entomobryoidea</taxon>
        <taxon>Orchesellidae</taxon>
        <taxon>Orchesellinae</taxon>
        <taxon>Orchesella</taxon>
    </lineage>
</organism>
<protein>
    <submittedName>
        <fullName evidence="2">Uncharacterized protein</fullName>
    </submittedName>
</protein>
<feature type="region of interest" description="Disordered" evidence="1">
    <location>
        <begin position="1"/>
        <end position="96"/>
    </location>
</feature>
<accession>A0ABP1R3D4</accession>
<sequence>MAMLGNCEKSSVPPAEMQQNLEVDEEYNKYTPSADYNSTSNKHIFRNKKFTKKRHESKTRRTDQEGSNACCSDEDYPQRSSSHQPHPKHAEVHVPHSIPKMMMSINQTIKKMSLKDSNAFSIAVASTSGAGDVTHATTTTTTPISKSNLNCEIDGVGKIGVVITGSVGNPEIEELQKQENINSSSCTMQAQPQGKRRRHRRKQQYKRMAVDVLNDKKCLQLKVPTSNSSEDSGIGKRKRNINIINEKMELGAKGTIVGSVSVPVPVSNFDGQSVQPWQLEDTDAVMMDCEDLESSSITKVTASASGHSVLVTEEESGESDTQNGDIESLSDQNQDADDEESDYYNNDSSTTSLSESSFTILNPSKKFIPVHSREIRSGRRRLKTTTSIENEELTKFLQRSKDTTIKWSLSSEKERQDIKNLASMYSLSYEEGCDQEEQRVWIQLTKTSKTTSQRRNDMIKTGDRSTFTTFMEGSSLGPLFDTCVTETAEGGENSDGCINMAESGARDNAGKGGLGINQVVNSKRIKKGC</sequence>
<evidence type="ECO:0000313" key="3">
    <source>
        <dbReference type="Proteomes" id="UP001642540"/>
    </source>
</evidence>
<proteinExistence type="predicted"/>
<feature type="region of interest" description="Disordered" evidence="1">
    <location>
        <begin position="296"/>
        <end position="356"/>
    </location>
</feature>
<feature type="compositionally biased region" description="Polar residues" evidence="1">
    <location>
        <begin position="319"/>
        <end position="333"/>
    </location>
</feature>
<feature type="compositionally biased region" description="Polar residues" evidence="1">
    <location>
        <begin position="30"/>
        <end position="42"/>
    </location>
</feature>
<comment type="caution">
    <text evidence="2">The sequence shown here is derived from an EMBL/GenBank/DDBJ whole genome shotgun (WGS) entry which is preliminary data.</text>
</comment>
<feature type="compositionally biased region" description="Polar residues" evidence="1">
    <location>
        <begin position="296"/>
        <end position="306"/>
    </location>
</feature>
<dbReference type="Proteomes" id="UP001642540">
    <property type="component" value="Unassembled WGS sequence"/>
</dbReference>
<reference evidence="2 3" key="1">
    <citation type="submission" date="2024-08" db="EMBL/GenBank/DDBJ databases">
        <authorList>
            <person name="Cucini C."/>
            <person name="Frati F."/>
        </authorList>
    </citation>
    <scope>NUCLEOTIDE SEQUENCE [LARGE SCALE GENOMIC DNA]</scope>
</reference>
<evidence type="ECO:0000256" key="1">
    <source>
        <dbReference type="SAM" id="MobiDB-lite"/>
    </source>
</evidence>
<dbReference type="EMBL" id="CAXLJM020000057">
    <property type="protein sequence ID" value="CAL8118362.1"/>
    <property type="molecule type" value="Genomic_DNA"/>
</dbReference>